<name>A0ABV7EEV1_9SPHN</name>
<dbReference type="InterPro" id="IPR029787">
    <property type="entry name" value="Nucleotide_cyclase"/>
</dbReference>
<organism evidence="5 6">
    <name type="scientific">Alteraurantiacibacter lauratis</name>
    <dbReference type="NCBI Taxonomy" id="2054627"/>
    <lineage>
        <taxon>Bacteria</taxon>
        <taxon>Pseudomonadati</taxon>
        <taxon>Pseudomonadota</taxon>
        <taxon>Alphaproteobacteria</taxon>
        <taxon>Sphingomonadales</taxon>
        <taxon>Erythrobacteraceae</taxon>
        <taxon>Alteraurantiacibacter</taxon>
    </lineage>
</organism>
<dbReference type="CDD" id="cd01949">
    <property type="entry name" value="GGDEF"/>
    <property type="match status" value="1"/>
</dbReference>
<dbReference type="NCBIfam" id="TIGR00254">
    <property type="entry name" value="GGDEF"/>
    <property type="match status" value="1"/>
</dbReference>
<dbReference type="Pfam" id="PF00563">
    <property type="entry name" value="EAL"/>
    <property type="match status" value="1"/>
</dbReference>
<dbReference type="Gene3D" id="3.20.20.450">
    <property type="entry name" value="EAL domain"/>
    <property type="match status" value="1"/>
</dbReference>
<evidence type="ECO:0000256" key="1">
    <source>
        <dbReference type="SAM" id="MobiDB-lite"/>
    </source>
</evidence>
<dbReference type="SUPFAM" id="SSF55073">
    <property type="entry name" value="Nucleotide cyclase"/>
    <property type="match status" value="1"/>
</dbReference>
<proteinExistence type="predicted"/>
<feature type="transmembrane region" description="Helical" evidence="2">
    <location>
        <begin position="64"/>
        <end position="80"/>
    </location>
</feature>
<feature type="domain" description="EAL" evidence="3">
    <location>
        <begin position="282"/>
        <end position="532"/>
    </location>
</feature>
<dbReference type="RefSeq" id="WP_336919462.1">
    <property type="nucleotide sequence ID" value="NZ_JBANRN010000010.1"/>
</dbReference>
<keyword evidence="2" id="KW-1133">Transmembrane helix</keyword>
<keyword evidence="2" id="KW-0812">Transmembrane</keyword>
<keyword evidence="2" id="KW-0472">Membrane</keyword>
<dbReference type="InterPro" id="IPR000160">
    <property type="entry name" value="GGDEF_dom"/>
</dbReference>
<dbReference type="PROSITE" id="PS50883">
    <property type="entry name" value="EAL"/>
    <property type="match status" value="1"/>
</dbReference>
<dbReference type="PROSITE" id="PS50887">
    <property type="entry name" value="GGDEF"/>
    <property type="match status" value="1"/>
</dbReference>
<evidence type="ECO:0000256" key="2">
    <source>
        <dbReference type="SAM" id="Phobius"/>
    </source>
</evidence>
<dbReference type="InterPro" id="IPR001633">
    <property type="entry name" value="EAL_dom"/>
</dbReference>
<accession>A0ABV7EEV1</accession>
<dbReference type="Proteomes" id="UP001595378">
    <property type="component" value="Unassembled WGS sequence"/>
</dbReference>
<dbReference type="SUPFAM" id="SSF141868">
    <property type="entry name" value="EAL domain-like"/>
    <property type="match status" value="1"/>
</dbReference>
<evidence type="ECO:0000313" key="5">
    <source>
        <dbReference type="EMBL" id="MFC3101244.1"/>
    </source>
</evidence>
<dbReference type="PANTHER" id="PTHR44757:SF2">
    <property type="entry name" value="BIOFILM ARCHITECTURE MAINTENANCE PROTEIN MBAA"/>
    <property type="match status" value="1"/>
</dbReference>
<dbReference type="EMBL" id="JBHRSU010000031">
    <property type="protein sequence ID" value="MFC3101244.1"/>
    <property type="molecule type" value="Genomic_DNA"/>
</dbReference>
<feature type="domain" description="GGDEF" evidence="4">
    <location>
        <begin position="134"/>
        <end position="273"/>
    </location>
</feature>
<sequence>MGQNTSHNAGQNPAKTADNRSRRHDIVAFGIAVAAIIQFVGIAGTLMPQVLRSWLTGGAPPDPLLVNALLLNIALVLLGWRRYSEMQREVATRRKTEEEARLLASTDPLTKCLNRLSSTAAIEALLETGRQAKRRVAVFMIDLDNFKQINDLNSHQTGDLVLTVVADRLRMHFPAGSVIARVGGDEFVCAMIVDPALHNDLDHFAALLIEQVGQPVADGRAMILPRISAGYALSEPHTSDSAACDAATLVHRADIAMYHAKKNGRNRHVAFLPLLEDDLRLKRDLEAAIRDGIAKGEFVPFYEQQVDLQTGKLVGFEMLARWHSPHYGLVSPEVFIPIAEEMDLISDLSENLIRQALADAREWDPSLTLSVNISPVQFRDAWFAQKLLQLLVQAGFPPSRLEIEITESTLHENVGAVRNAINSLKNQGVRVCLDDFGTGYSSLSQLRSLPFDRIKIDRSFVSEIGQDSKCDDLVAAIVSLGRGLDLPVTAEGIESQHVRDALRELGGMKGQGYLFGMPEDANATRERLAGMQLLSGGTGHASNPAETPELLATQKRQAS</sequence>
<reference evidence="6" key="1">
    <citation type="journal article" date="2019" name="Int. J. Syst. Evol. Microbiol.">
        <title>The Global Catalogue of Microorganisms (GCM) 10K type strain sequencing project: providing services to taxonomists for standard genome sequencing and annotation.</title>
        <authorList>
            <consortium name="The Broad Institute Genomics Platform"/>
            <consortium name="The Broad Institute Genome Sequencing Center for Infectious Disease"/>
            <person name="Wu L."/>
            <person name="Ma J."/>
        </authorList>
    </citation>
    <scope>NUCLEOTIDE SEQUENCE [LARGE SCALE GENOMIC DNA]</scope>
    <source>
        <strain evidence="6">KCTC 52606</strain>
    </source>
</reference>
<gene>
    <name evidence="5" type="ORF">ACFODK_10110</name>
</gene>
<protein>
    <submittedName>
        <fullName evidence="5">Bifunctional diguanylate cyclase/phosphodiesterase</fullName>
    </submittedName>
</protein>
<dbReference type="SMART" id="SM00052">
    <property type="entry name" value="EAL"/>
    <property type="match status" value="1"/>
</dbReference>
<keyword evidence="6" id="KW-1185">Reference proteome</keyword>
<dbReference type="Gene3D" id="3.30.70.270">
    <property type="match status" value="1"/>
</dbReference>
<feature type="region of interest" description="Disordered" evidence="1">
    <location>
        <begin position="534"/>
        <end position="559"/>
    </location>
</feature>
<dbReference type="CDD" id="cd01948">
    <property type="entry name" value="EAL"/>
    <property type="match status" value="1"/>
</dbReference>
<evidence type="ECO:0000313" key="6">
    <source>
        <dbReference type="Proteomes" id="UP001595378"/>
    </source>
</evidence>
<comment type="caution">
    <text evidence="5">The sequence shown here is derived from an EMBL/GenBank/DDBJ whole genome shotgun (WGS) entry which is preliminary data.</text>
</comment>
<dbReference type="PANTHER" id="PTHR44757">
    <property type="entry name" value="DIGUANYLATE CYCLASE DGCP"/>
    <property type="match status" value="1"/>
</dbReference>
<feature type="transmembrane region" description="Helical" evidence="2">
    <location>
        <begin position="26"/>
        <end position="44"/>
    </location>
</feature>
<evidence type="ECO:0000259" key="4">
    <source>
        <dbReference type="PROSITE" id="PS50887"/>
    </source>
</evidence>
<dbReference type="SMART" id="SM00267">
    <property type="entry name" value="GGDEF"/>
    <property type="match status" value="1"/>
</dbReference>
<dbReference type="Pfam" id="PF00990">
    <property type="entry name" value="GGDEF"/>
    <property type="match status" value="1"/>
</dbReference>
<dbReference type="InterPro" id="IPR043128">
    <property type="entry name" value="Rev_trsase/Diguanyl_cyclase"/>
</dbReference>
<dbReference type="InterPro" id="IPR035919">
    <property type="entry name" value="EAL_sf"/>
</dbReference>
<dbReference type="InterPro" id="IPR052155">
    <property type="entry name" value="Biofilm_reg_signaling"/>
</dbReference>
<evidence type="ECO:0000259" key="3">
    <source>
        <dbReference type="PROSITE" id="PS50883"/>
    </source>
</evidence>